<accession>A0A382BM78</accession>
<reference evidence="1" key="1">
    <citation type="submission" date="2018-05" db="EMBL/GenBank/DDBJ databases">
        <authorList>
            <person name="Lanie J.A."/>
            <person name="Ng W.-L."/>
            <person name="Kazmierczak K.M."/>
            <person name="Andrzejewski T.M."/>
            <person name="Davidsen T.M."/>
            <person name="Wayne K.J."/>
            <person name="Tettelin H."/>
            <person name="Glass J.I."/>
            <person name="Rusch D."/>
            <person name="Podicherti R."/>
            <person name="Tsui H.-C.T."/>
            <person name="Winkler M.E."/>
        </authorList>
    </citation>
    <scope>NUCLEOTIDE SEQUENCE</scope>
</reference>
<sequence>VAVQLQDYRRGAWNEPIIFLSEAPVPVAGWSALPDHTDHLHVGGVGPPQ</sequence>
<organism evidence="1">
    <name type="scientific">marine metagenome</name>
    <dbReference type="NCBI Taxonomy" id="408172"/>
    <lineage>
        <taxon>unclassified sequences</taxon>
        <taxon>metagenomes</taxon>
        <taxon>ecological metagenomes</taxon>
    </lineage>
</organism>
<dbReference type="EMBL" id="UINC01030472">
    <property type="protein sequence ID" value="SVB14930.1"/>
    <property type="molecule type" value="Genomic_DNA"/>
</dbReference>
<gene>
    <name evidence="1" type="ORF">METZ01_LOCUS167784</name>
</gene>
<feature type="non-terminal residue" evidence="1">
    <location>
        <position position="1"/>
    </location>
</feature>
<dbReference type="AlphaFoldDB" id="A0A382BM78"/>
<name>A0A382BM78_9ZZZZ</name>
<proteinExistence type="predicted"/>
<evidence type="ECO:0000313" key="1">
    <source>
        <dbReference type="EMBL" id="SVB14930.1"/>
    </source>
</evidence>
<protein>
    <submittedName>
        <fullName evidence="1">Uncharacterized protein</fullName>
    </submittedName>
</protein>